<name>A0A5E4SAL5_9BURK</name>
<dbReference type="InterPro" id="IPR019911">
    <property type="entry name" value="Alkanesulphonate_mOase_FMN-dep"/>
</dbReference>
<keyword evidence="6 7" id="KW-0503">Monooxygenase</keyword>
<dbReference type="RefSeq" id="WP_150678080.1">
    <property type="nucleotide sequence ID" value="NZ_CABPSK010000001.1"/>
</dbReference>
<evidence type="ECO:0000256" key="2">
    <source>
        <dbReference type="ARBA" id="ARBA00012113"/>
    </source>
</evidence>
<dbReference type="Pfam" id="PF00296">
    <property type="entry name" value="Bac_luciferase"/>
    <property type="match status" value="1"/>
</dbReference>
<gene>
    <name evidence="7" type="primary">ssuD</name>
    <name evidence="9" type="ORF">PPN31114_00700</name>
</gene>
<organism evidence="9 10">
    <name type="scientific">Pandoraea pneumonica</name>
    <dbReference type="NCBI Taxonomy" id="2508299"/>
    <lineage>
        <taxon>Bacteria</taxon>
        <taxon>Pseudomonadati</taxon>
        <taxon>Pseudomonadota</taxon>
        <taxon>Betaproteobacteria</taxon>
        <taxon>Burkholderiales</taxon>
        <taxon>Burkholderiaceae</taxon>
        <taxon>Pandoraea</taxon>
    </lineage>
</organism>
<reference evidence="9 10" key="1">
    <citation type="submission" date="2019-08" db="EMBL/GenBank/DDBJ databases">
        <authorList>
            <person name="Peeters C."/>
        </authorList>
    </citation>
    <scope>NUCLEOTIDE SEQUENCE [LARGE SCALE GENOMIC DNA]</scope>
    <source>
        <strain evidence="9 10">LMG 31114</strain>
    </source>
</reference>
<dbReference type="EMBL" id="CABPSK010000001">
    <property type="protein sequence ID" value="VVD72886.1"/>
    <property type="molecule type" value="Genomic_DNA"/>
</dbReference>
<protein>
    <recommendedName>
        <fullName evidence="2 7">Alkanesulfonate monooxygenase</fullName>
        <ecNumber evidence="2 7">1.14.14.5</ecNumber>
    </recommendedName>
    <alternativeName>
        <fullName evidence="7">FMNH2-dependent aliphatic sulfonate monooxygenase</fullName>
    </alternativeName>
</protein>
<dbReference type="AlphaFoldDB" id="A0A5E4SAL5"/>
<keyword evidence="10" id="KW-1185">Reference proteome</keyword>
<dbReference type="InterPro" id="IPR036661">
    <property type="entry name" value="Luciferase-like_sf"/>
</dbReference>
<comment type="catalytic activity">
    <reaction evidence="7">
        <text>an alkanesulfonate + FMNH2 + O2 = an aldehyde + FMN + sulfite + H2O + 2 H(+)</text>
        <dbReference type="Rhea" id="RHEA:23064"/>
        <dbReference type="ChEBI" id="CHEBI:15377"/>
        <dbReference type="ChEBI" id="CHEBI:15378"/>
        <dbReference type="ChEBI" id="CHEBI:15379"/>
        <dbReference type="ChEBI" id="CHEBI:17359"/>
        <dbReference type="ChEBI" id="CHEBI:17478"/>
        <dbReference type="ChEBI" id="CHEBI:57618"/>
        <dbReference type="ChEBI" id="CHEBI:58210"/>
        <dbReference type="ChEBI" id="CHEBI:134249"/>
        <dbReference type="EC" id="1.14.14.5"/>
    </reaction>
</comment>
<evidence type="ECO:0000256" key="3">
    <source>
        <dbReference type="ARBA" id="ARBA00022630"/>
    </source>
</evidence>
<dbReference type="Gene3D" id="3.20.20.30">
    <property type="entry name" value="Luciferase-like domain"/>
    <property type="match status" value="1"/>
</dbReference>
<dbReference type="Proteomes" id="UP000366945">
    <property type="component" value="Unassembled WGS sequence"/>
</dbReference>
<comment type="similarity">
    <text evidence="1 7">Belongs to the SsuD family.</text>
</comment>
<dbReference type="OrthoDB" id="9814695at2"/>
<evidence type="ECO:0000313" key="9">
    <source>
        <dbReference type="EMBL" id="VVD72886.1"/>
    </source>
</evidence>
<dbReference type="GO" id="GO:0046306">
    <property type="term" value="P:alkanesulfonate catabolic process"/>
    <property type="evidence" value="ECO:0007669"/>
    <property type="project" value="TreeGrafter"/>
</dbReference>
<evidence type="ECO:0000259" key="8">
    <source>
        <dbReference type="Pfam" id="PF00296"/>
    </source>
</evidence>
<dbReference type="SUPFAM" id="SSF51679">
    <property type="entry name" value="Bacterial luciferase-like"/>
    <property type="match status" value="1"/>
</dbReference>
<evidence type="ECO:0000256" key="6">
    <source>
        <dbReference type="ARBA" id="ARBA00023033"/>
    </source>
</evidence>
<feature type="domain" description="Luciferase-like" evidence="8">
    <location>
        <begin position="5"/>
        <end position="327"/>
    </location>
</feature>
<keyword evidence="4 7" id="KW-0288">FMN</keyword>
<evidence type="ECO:0000313" key="10">
    <source>
        <dbReference type="Proteomes" id="UP000366945"/>
    </source>
</evidence>
<dbReference type="HAMAP" id="MF_01229">
    <property type="entry name" value="Alkanesulf_monooxygen"/>
    <property type="match status" value="1"/>
</dbReference>
<dbReference type="CDD" id="cd01094">
    <property type="entry name" value="Alkanesulfonate_monoxygenase"/>
    <property type="match status" value="1"/>
</dbReference>
<evidence type="ECO:0000256" key="7">
    <source>
        <dbReference type="HAMAP-Rule" id="MF_01229"/>
    </source>
</evidence>
<dbReference type="NCBIfam" id="TIGR03565">
    <property type="entry name" value="alk_sulf_monoox"/>
    <property type="match status" value="1"/>
</dbReference>
<dbReference type="InterPro" id="IPR050172">
    <property type="entry name" value="SsuD_RutA_monooxygenase"/>
</dbReference>
<sequence>MNPEIFWFLPTSGDTRYLGKSDFGRPATNAYMRQIAETSERLGFDGLLIPTGSSCLDPWVTAASLVPVTQRIKLLVALRTSLGNPTASARQAATLDQALGAGRLLLNVVPGGDATELAADGVFYAHDERYAAGDEFLTIWRRLLQGETVDFEGQHLKVAGAQNFFEPATLPHPPLYFGGSSAAAHALAAKHVDAYLSWGEPPEAVAAKIADVRKRAEKHGRTLRFGVRLHVIVRETSDEAWADADRLISHLSDDDIAAAQRNYAGMDSVGQARMAALHGGRRDQLVVGPNLWAGVGLVRGGAGTALVGNAEEVAARLKEYTDIGVDTFVLSGYPHLEEAIRFAELVFPLIPGKQPVTLRDRTLTGGAFDVRASR</sequence>
<dbReference type="PANTHER" id="PTHR42847">
    <property type="entry name" value="ALKANESULFONATE MONOOXYGENASE"/>
    <property type="match status" value="1"/>
</dbReference>
<keyword evidence="3 7" id="KW-0285">Flavoprotein</keyword>
<dbReference type="NCBIfam" id="NF001939">
    <property type="entry name" value="PRK00719.1"/>
    <property type="match status" value="1"/>
</dbReference>
<evidence type="ECO:0000256" key="5">
    <source>
        <dbReference type="ARBA" id="ARBA00023002"/>
    </source>
</evidence>
<comment type="function">
    <text evidence="7">Catalyzes the desulfonation of aliphatic sulfonates.</text>
</comment>
<dbReference type="GeneID" id="300402760"/>
<dbReference type="InterPro" id="IPR011251">
    <property type="entry name" value="Luciferase-like_dom"/>
</dbReference>
<evidence type="ECO:0000256" key="4">
    <source>
        <dbReference type="ARBA" id="ARBA00022643"/>
    </source>
</evidence>
<proteinExistence type="inferred from homology"/>
<dbReference type="PANTHER" id="PTHR42847:SF4">
    <property type="entry name" value="ALKANESULFONATE MONOOXYGENASE-RELATED"/>
    <property type="match status" value="1"/>
</dbReference>
<evidence type="ECO:0000256" key="1">
    <source>
        <dbReference type="ARBA" id="ARBA00007044"/>
    </source>
</evidence>
<dbReference type="GO" id="GO:0008726">
    <property type="term" value="F:alkanesulfonate monooxygenase activity"/>
    <property type="evidence" value="ECO:0007669"/>
    <property type="project" value="UniProtKB-UniRule"/>
</dbReference>
<keyword evidence="5 7" id="KW-0560">Oxidoreductase</keyword>
<accession>A0A5E4SAL5</accession>
<dbReference type="EC" id="1.14.14.5" evidence="2 7"/>